<organism evidence="1 2">
    <name type="scientific">Entomortierella chlamydospora</name>
    <dbReference type="NCBI Taxonomy" id="101097"/>
    <lineage>
        <taxon>Eukaryota</taxon>
        <taxon>Fungi</taxon>
        <taxon>Fungi incertae sedis</taxon>
        <taxon>Mucoromycota</taxon>
        <taxon>Mortierellomycotina</taxon>
        <taxon>Mortierellomycetes</taxon>
        <taxon>Mortierellales</taxon>
        <taxon>Mortierellaceae</taxon>
        <taxon>Entomortierella</taxon>
    </lineage>
</organism>
<proteinExistence type="predicted"/>
<dbReference type="AlphaFoldDB" id="A0A9P6SXK9"/>
<dbReference type="Proteomes" id="UP000703661">
    <property type="component" value="Unassembled WGS sequence"/>
</dbReference>
<reference evidence="1" key="1">
    <citation type="journal article" date="2020" name="Fungal Divers.">
        <title>Resolving the Mortierellaceae phylogeny through synthesis of multi-gene phylogenetics and phylogenomics.</title>
        <authorList>
            <person name="Vandepol N."/>
            <person name="Liber J."/>
            <person name="Desiro A."/>
            <person name="Na H."/>
            <person name="Kennedy M."/>
            <person name="Barry K."/>
            <person name="Grigoriev I.V."/>
            <person name="Miller A.N."/>
            <person name="O'Donnell K."/>
            <person name="Stajich J.E."/>
            <person name="Bonito G."/>
        </authorList>
    </citation>
    <scope>NUCLEOTIDE SEQUENCE</scope>
    <source>
        <strain evidence="1">NRRL 2769</strain>
    </source>
</reference>
<gene>
    <name evidence="1" type="ORF">BGZ80_001909</name>
</gene>
<protein>
    <submittedName>
        <fullName evidence="1">Uncharacterized protein</fullName>
    </submittedName>
</protein>
<evidence type="ECO:0000313" key="1">
    <source>
        <dbReference type="EMBL" id="KAG0009944.1"/>
    </source>
</evidence>
<name>A0A9P6SXK9_9FUNG</name>
<dbReference type="EMBL" id="JAAAID010001453">
    <property type="protein sequence ID" value="KAG0009944.1"/>
    <property type="molecule type" value="Genomic_DNA"/>
</dbReference>
<accession>A0A9P6SXK9</accession>
<comment type="caution">
    <text evidence="1">The sequence shown here is derived from an EMBL/GenBank/DDBJ whole genome shotgun (WGS) entry which is preliminary data.</text>
</comment>
<keyword evidence="2" id="KW-1185">Reference proteome</keyword>
<sequence>MPKGEDNGNRLLCETAGRVIDMGYQCCLQLVLKDRRIIRATPSTRLIGENGHSISLADVRVGHRIRVAFDGVREVGMDCRIDLSSWKPYQHDANAIFPRFTDTGFDWGDGTVWDIKKDSNKILDLGRTVGYAMTDGSLSSTNAMVFLGSLYDFGILVHDLETLGMPPPAEPNFRELENLGSTYVLTIKQPIGKLVARAAGELRGGPRTGSQCGIPPILCGTCVPVAFVQAFLGGTFGGDGCSPTWTFGAGKIDYSEYQNLESLQRYLQFLAGLLKDGFGIECTSISFTVTSTPEVISGTLSLSSKSTAAFISSVGFRGCIEKNFTSAVILSMQNYRRLSDLTRAIIVEALIGELRARHGAKKTSESVLGILREVCDNIKEWDILNSLARLCNIDLANIPTLSKAMIWTLTQKTTLTVPCDQSVVFLLKSLGAWDRKDCDGGKYLSDRHEMNLPTMTMDVVEILPPVWTRVFGISARGIVGDGVPMLL</sequence>
<evidence type="ECO:0000313" key="2">
    <source>
        <dbReference type="Proteomes" id="UP000703661"/>
    </source>
</evidence>